<accession>A0ABR7D3E3</accession>
<dbReference type="RefSeq" id="WP_186976318.1">
    <property type="nucleotide sequence ID" value="NZ_JACOOH010000005.1"/>
</dbReference>
<dbReference type="InterPro" id="IPR035093">
    <property type="entry name" value="RelE/ParE_toxin_dom_sf"/>
</dbReference>
<dbReference type="Proteomes" id="UP000646484">
    <property type="component" value="Unassembled WGS sequence"/>
</dbReference>
<reference evidence="2 3" key="1">
    <citation type="submission" date="2020-08" db="EMBL/GenBank/DDBJ databases">
        <title>Genome public.</title>
        <authorList>
            <person name="Liu C."/>
            <person name="Sun Q."/>
        </authorList>
    </citation>
    <scope>NUCLEOTIDE SEQUENCE [LARGE SCALE GENOMIC DNA]</scope>
    <source>
        <strain evidence="2 3">NSJ-56</strain>
    </source>
</reference>
<dbReference type="Pfam" id="PF05016">
    <property type="entry name" value="ParE_toxin"/>
    <property type="match status" value="1"/>
</dbReference>
<dbReference type="EMBL" id="JACOOH010000005">
    <property type="protein sequence ID" value="MBC5621885.1"/>
    <property type="molecule type" value="Genomic_DNA"/>
</dbReference>
<protein>
    <submittedName>
        <fullName evidence="2">Type II toxin-antitoxin system RelE/ParE family toxin</fullName>
    </submittedName>
</protein>
<evidence type="ECO:0000313" key="2">
    <source>
        <dbReference type="EMBL" id="MBC5621885.1"/>
    </source>
</evidence>
<name>A0ABR7D3E3_9BACT</name>
<proteinExistence type="predicted"/>
<keyword evidence="3" id="KW-1185">Reference proteome</keyword>
<comment type="caution">
    <text evidence="2">The sequence shown here is derived from an EMBL/GenBank/DDBJ whole genome shotgun (WGS) entry which is preliminary data.</text>
</comment>
<evidence type="ECO:0000313" key="3">
    <source>
        <dbReference type="Proteomes" id="UP000646484"/>
    </source>
</evidence>
<dbReference type="Gene3D" id="3.30.2310.20">
    <property type="entry name" value="RelE-like"/>
    <property type="match status" value="1"/>
</dbReference>
<keyword evidence="1" id="KW-1277">Toxin-antitoxin system</keyword>
<organism evidence="2 3">
    <name type="scientific">Butyricimonas hominis</name>
    <dbReference type="NCBI Taxonomy" id="2763032"/>
    <lineage>
        <taxon>Bacteria</taxon>
        <taxon>Pseudomonadati</taxon>
        <taxon>Bacteroidota</taxon>
        <taxon>Bacteroidia</taxon>
        <taxon>Bacteroidales</taxon>
        <taxon>Odoribacteraceae</taxon>
        <taxon>Butyricimonas</taxon>
    </lineage>
</organism>
<evidence type="ECO:0000256" key="1">
    <source>
        <dbReference type="ARBA" id="ARBA00022649"/>
    </source>
</evidence>
<gene>
    <name evidence="2" type="ORF">H8S64_12325</name>
</gene>
<sequence length="110" mass="13151">MRVIWSLKAKERLAEILEQGSLNFGRSVSLKFYKRVKYFSSLLETNPMMGKLDPLLESILLSIRTIVVHDYFKIVYYVDEVENCIYILTLWDTRRDPDEYVNDLFYEKVD</sequence>
<dbReference type="InterPro" id="IPR007712">
    <property type="entry name" value="RelE/ParE_toxin"/>
</dbReference>